<evidence type="ECO:0000259" key="1">
    <source>
        <dbReference type="PROSITE" id="PS50020"/>
    </source>
</evidence>
<reference evidence="3" key="3">
    <citation type="submission" date="2015-06" db="UniProtKB">
        <authorList>
            <consortium name="EnsemblMetazoa"/>
        </authorList>
    </citation>
    <scope>IDENTIFICATION</scope>
</reference>
<dbReference type="OrthoDB" id="437889at2759"/>
<organism evidence="3 4">
    <name type="scientific">Helobdella robusta</name>
    <name type="common">Californian leech</name>
    <dbReference type="NCBI Taxonomy" id="6412"/>
    <lineage>
        <taxon>Eukaryota</taxon>
        <taxon>Metazoa</taxon>
        <taxon>Spiralia</taxon>
        <taxon>Lophotrochozoa</taxon>
        <taxon>Annelida</taxon>
        <taxon>Clitellata</taxon>
        <taxon>Hirudinea</taxon>
        <taxon>Rhynchobdellida</taxon>
        <taxon>Glossiphoniidae</taxon>
        <taxon>Helobdella</taxon>
    </lineage>
</organism>
<name>T1G8E3_HELRO</name>
<gene>
    <name evidence="3" type="primary">20217340</name>
    <name evidence="2" type="ORF">HELRODRAFT_92318</name>
</gene>
<dbReference type="InterPro" id="IPR001202">
    <property type="entry name" value="WW_dom"/>
</dbReference>
<dbReference type="eggNOG" id="ENOG502QR6X">
    <property type="taxonomic scope" value="Eukaryota"/>
</dbReference>
<dbReference type="CTD" id="20217340"/>
<dbReference type="STRING" id="6412.T1G8E3"/>
<dbReference type="EMBL" id="KB096069">
    <property type="protein sequence ID" value="ESO08694.1"/>
    <property type="molecule type" value="Genomic_DNA"/>
</dbReference>
<dbReference type="HOGENOM" id="CLU_167260_0_0_1"/>
<dbReference type="InParanoid" id="T1G8E3"/>
<evidence type="ECO:0000313" key="2">
    <source>
        <dbReference type="EMBL" id="ESO08694.1"/>
    </source>
</evidence>
<dbReference type="PANTHER" id="PTHR45876:SF8">
    <property type="entry name" value="FI04035P"/>
    <property type="match status" value="1"/>
</dbReference>
<feature type="domain" description="WW" evidence="1">
    <location>
        <begin position="42"/>
        <end position="69"/>
    </location>
</feature>
<dbReference type="Gene3D" id="2.20.70.10">
    <property type="match status" value="1"/>
</dbReference>
<dbReference type="InterPro" id="IPR036020">
    <property type="entry name" value="WW_dom_sf"/>
</dbReference>
<evidence type="ECO:0000313" key="3">
    <source>
        <dbReference type="EnsemblMetazoa" id="HelroP92318"/>
    </source>
</evidence>
<dbReference type="EnsemblMetazoa" id="HelroT92318">
    <property type="protein sequence ID" value="HelroP92318"/>
    <property type="gene ID" value="HelroG92318"/>
</dbReference>
<evidence type="ECO:0000313" key="4">
    <source>
        <dbReference type="Proteomes" id="UP000015101"/>
    </source>
</evidence>
<reference evidence="2 4" key="2">
    <citation type="journal article" date="2013" name="Nature">
        <title>Insights into bilaterian evolution from three spiralian genomes.</title>
        <authorList>
            <person name="Simakov O."/>
            <person name="Marletaz F."/>
            <person name="Cho S.J."/>
            <person name="Edsinger-Gonzales E."/>
            <person name="Havlak P."/>
            <person name="Hellsten U."/>
            <person name="Kuo D.H."/>
            <person name="Larsson T."/>
            <person name="Lv J."/>
            <person name="Arendt D."/>
            <person name="Savage R."/>
            <person name="Osoegawa K."/>
            <person name="de Jong P."/>
            <person name="Grimwood J."/>
            <person name="Chapman J.A."/>
            <person name="Shapiro H."/>
            <person name="Aerts A."/>
            <person name="Otillar R.P."/>
            <person name="Terry A.Y."/>
            <person name="Boore J.L."/>
            <person name="Grigoriev I.V."/>
            <person name="Lindberg D.R."/>
            <person name="Seaver E.C."/>
            <person name="Weisblat D.A."/>
            <person name="Putnam N.H."/>
            <person name="Rokhsar D.S."/>
        </authorList>
    </citation>
    <scope>NUCLEOTIDE SEQUENCE</scope>
</reference>
<dbReference type="Proteomes" id="UP000015101">
    <property type="component" value="Unassembled WGS sequence"/>
</dbReference>
<dbReference type="SUPFAM" id="SSF51045">
    <property type="entry name" value="WW domain"/>
    <property type="match status" value="1"/>
</dbReference>
<dbReference type="GeneID" id="20217340"/>
<dbReference type="RefSeq" id="XP_009013218.1">
    <property type="nucleotide sequence ID" value="XM_009014970.1"/>
</dbReference>
<dbReference type="PROSITE" id="PS50020">
    <property type="entry name" value="WW_DOMAIN_2"/>
    <property type="match status" value="1"/>
</dbReference>
<sequence length="83" mass="9847">EWIEITDPRTKAKMYANLETGVVQWNAPTGVQIKRTDENQWWELYDKNTARFYYYNACLQETLWQKPNAINIIPLAKLQVISL</sequence>
<dbReference type="KEGG" id="hro:HELRODRAFT_92318"/>
<proteinExistence type="predicted"/>
<dbReference type="EMBL" id="AMQM01009162">
    <property type="status" value="NOT_ANNOTATED_CDS"/>
    <property type="molecule type" value="Genomic_DNA"/>
</dbReference>
<keyword evidence="4" id="KW-1185">Reference proteome</keyword>
<dbReference type="OMA" id="ECRSHHI"/>
<accession>T1G8E3</accession>
<dbReference type="AlphaFoldDB" id="T1G8E3"/>
<protein>
    <recommendedName>
        <fullName evidence="1">WW domain-containing protein</fullName>
    </recommendedName>
</protein>
<dbReference type="PANTHER" id="PTHR45876">
    <property type="entry name" value="FI04035P"/>
    <property type="match status" value="1"/>
</dbReference>
<reference evidence="4" key="1">
    <citation type="submission" date="2012-12" db="EMBL/GenBank/DDBJ databases">
        <authorList>
            <person name="Hellsten U."/>
            <person name="Grimwood J."/>
            <person name="Chapman J.A."/>
            <person name="Shapiro H."/>
            <person name="Aerts A."/>
            <person name="Otillar R.P."/>
            <person name="Terry A.Y."/>
            <person name="Boore J.L."/>
            <person name="Simakov O."/>
            <person name="Marletaz F."/>
            <person name="Cho S.-J."/>
            <person name="Edsinger-Gonzales E."/>
            <person name="Havlak P."/>
            <person name="Kuo D.-H."/>
            <person name="Larsson T."/>
            <person name="Lv J."/>
            <person name="Arendt D."/>
            <person name="Savage R."/>
            <person name="Osoegawa K."/>
            <person name="de Jong P."/>
            <person name="Lindberg D.R."/>
            <person name="Seaver E.C."/>
            <person name="Weisblat D.A."/>
            <person name="Putnam N.H."/>
            <person name="Grigoriev I.V."/>
            <person name="Rokhsar D.S."/>
        </authorList>
    </citation>
    <scope>NUCLEOTIDE SEQUENCE</scope>
</reference>